<feature type="region of interest" description="Disordered" evidence="4">
    <location>
        <begin position="1409"/>
        <end position="1431"/>
    </location>
</feature>
<dbReference type="PANTHER" id="PTHR24198">
    <property type="entry name" value="ANKYRIN REPEAT AND PROTEIN KINASE DOMAIN-CONTAINING PROTEIN"/>
    <property type="match status" value="1"/>
</dbReference>
<evidence type="ECO:0000313" key="6">
    <source>
        <dbReference type="Proteomes" id="UP000191500"/>
    </source>
</evidence>
<name>A0A1V6U772_9EURO</name>
<comment type="caution">
    <text evidence="5">The sequence shown here is derived from an EMBL/GenBank/DDBJ whole genome shotgun (WGS) entry which is preliminary data.</text>
</comment>
<evidence type="ECO:0000256" key="4">
    <source>
        <dbReference type="SAM" id="MobiDB-lite"/>
    </source>
</evidence>
<evidence type="ECO:0000313" key="5">
    <source>
        <dbReference type="EMBL" id="OQE34328.1"/>
    </source>
</evidence>
<feature type="repeat" description="ANK" evidence="3">
    <location>
        <begin position="1276"/>
        <end position="1308"/>
    </location>
</feature>
<evidence type="ECO:0000256" key="2">
    <source>
        <dbReference type="ARBA" id="ARBA00023043"/>
    </source>
</evidence>
<dbReference type="Gene3D" id="1.25.40.20">
    <property type="entry name" value="Ankyrin repeat-containing domain"/>
    <property type="match status" value="3"/>
</dbReference>
<dbReference type="PROSITE" id="PS50297">
    <property type="entry name" value="ANK_REP_REGION"/>
    <property type="match status" value="4"/>
</dbReference>
<organism evidence="5 6">
    <name type="scientific">Penicillium coprophilum</name>
    <dbReference type="NCBI Taxonomy" id="36646"/>
    <lineage>
        <taxon>Eukaryota</taxon>
        <taxon>Fungi</taxon>
        <taxon>Dikarya</taxon>
        <taxon>Ascomycota</taxon>
        <taxon>Pezizomycotina</taxon>
        <taxon>Eurotiomycetes</taxon>
        <taxon>Eurotiomycetidae</taxon>
        <taxon>Eurotiales</taxon>
        <taxon>Aspergillaceae</taxon>
        <taxon>Penicillium</taxon>
    </lineage>
</organism>
<keyword evidence="2 3" id="KW-0040">ANK repeat</keyword>
<dbReference type="PANTHER" id="PTHR24198:SF165">
    <property type="entry name" value="ANKYRIN REPEAT-CONTAINING PROTEIN-RELATED"/>
    <property type="match status" value="1"/>
</dbReference>
<feature type="repeat" description="ANK" evidence="3">
    <location>
        <begin position="816"/>
        <end position="842"/>
    </location>
</feature>
<dbReference type="Pfam" id="PF00023">
    <property type="entry name" value="Ank"/>
    <property type="match status" value="2"/>
</dbReference>
<feature type="repeat" description="ANK" evidence="3">
    <location>
        <begin position="1059"/>
        <end position="1091"/>
    </location>
</feature>
<reference evidence="6" key="1">
    <citation type="journal article" date="2017" name="Nat. Microbiol.">
        <title>Global analysis of biosynthetic gene clusters reveals vast potential of secondary metabolite production in Penicillium species.</title>
        <authorList>
            <person name="Nielsen J.C."/>
            <person name="Grijseels S."/>
            <person name="Prigent S."/>
            <person name="Ji B."/>
            <person name="Dainat J."/>
            <person name="Nielsen K.F."/>
            <person name="Frisvad J.C."/>
            <person name="Workman M."/>
            <person name="Nielsen J."/>
        </authorList>
    </citation>
    <scope>NUCLEOTIDE SEQUENCE [LARGE SCALE GENOMIC DNA]</scope>
    <source>
        <strain evidence="6">IBT 31321</strain>
    </source>
</reference>
<dbReference type="STRING" id="36646.A0A1V6U772"/>
<proteinExistence type="predicted"/>
<protein>
    <submittedName>
        <fullName evidence="5">Uncharacterized protein</fullName>
    </submittedName>
</protein>
<evidence type="ECO:0000256" key="3">
    <source>
        <dbReference type="PROSITE-ProRule" id="PRU00023"/>
    </source>
</evidence>
<dbReference type="InterPro" id="IPR036770">
    <property type="entry name" value="Ankyrin_rpt-contain_sf"/>
</dbReference>
<dbReference type="SUPFAM" id="SSF48403">
    <property type="entry name" value="Ankyrin repeat"/>
    <property type="match status" value="2"/>
</dbReference>
<dbReference type="SMART" id="SM00248">
    <property type="entry name" value="ANK"/>
    <property type="match status" value="9"/>
</dbReference>
<dbReference type="PROSITE" id="PS50088">
    <property type="entry name" value="ANK_REPEAT"/>
    <property type="match status" value="4"/>
</dbReference>
<dbReference type="Proteomes" id="UP000191500">
    <property type="component" value="Unassembled WGS sequence"/>
</dbReference>
<sequence>MFARGRKKILSGRPPIGFSGDTLHLKGPVSRHFFLISLPSRFSAITALDPEFAPCSTETTRDDIPRHIYSDIFTGEVSRPRPREDELMVVTWDMNLPLGLSFSQLSDLLVQNDADPFAVQTTASSSHWVPSTAVAKVEVSPGVWEEVIVVLLAKNSHQSKEPNSLLKERQIIHWFVRYWDKLVTKKKVSGISVPVHVEVESERVTGVSCDISLFRGRLRRRTRRISKGTGTPVYQIANLAAIPRVSSSGEDFLNNPNRGRLRRRIRHLDTSGAPSVTVSTKTLRCPATSTTFLQGLAGTFAREWNLNSQILGDKAAALLRNQIDIAISLRSIPLQSSHGEGDFSLGKKLKPLLKLTAYPYSIASNKGGHECKEYVWLQQKEDPHLVVPSGCKDRAIVALIEDYVGVVDSSREKFLEYAYISSVTAEQSVPELHAALSLDSYWKRLSFLVMGNSRSRYLPYAKGYGVSHYRPKVPRKNFRYGVYNVDTLDKTASAPSWRAAWSFQEPQQIPDTESGICPHAYDDADVGEGAKHYLTCGWFRTFPDPPYFLHWAHEFFRHPDLRVFQETSKPKGFRKGWDLSEPIKYDVTDMSSFVHRPEKRHNNVIIPTARKAWETEHRLDLRLFRSFKYFMGLGTTRNIQRGLDLVVQAARHGCLRSRGMVKRLFKLYGHGLDIHDDMLRHWLLQGALQGSLIALQDLEESYPGSEEHQSAQQKARFSFALKWPGSLNYQEHVRPVVDLGDTALINMLTTDTLVPQGEAPNLLKTVWIGEHRPDSFYGVYKFGGLLHVACLFGFAEAVNSLLDAGMEVNSPNSSRTLRTPLLCALRRGHYKIAKTLIERGADCRPDLGYPAREVDWPSPLHYLVYIQDEHEAMSLAETLVARGADVNWMCPANFLEACELWPLGNSLSVTPLRWAILHGKAQLARKLVQLGARFASASFHDNSGWENETRTRKCLLLEAPCTNCDILLLYFKQLTLYDLPPEFARTPLGLLVSEDDTPHRRLRLGFGDMDQIITALDLLLTLQPGYEDAVLWSAIRHGHLAIIRHLVEGKGWPIETRYLGLSCLHSAILYGHKEVVSFFLERGANPTAVTNCRRLTVLHLLALVPRDKETDIEILEPLLDAGIPIDAAESCSGLTALHISVRNRKLHMVQALLDQGANPLIPVTDQIDLLSEGRSGLFKGCGPKQHKIVEDTTILGEVLLQCNQDAYYSLRYAEKLLRILLAHATTTQPSLLYIDRAKSFTILHIIALLPFAHPNRVFRFVLRRFPETSINVTDLNGDTPLHYACLSWQTNNLRALLKLGGNATIRNYNGMNTAELTFFGALILGPLVLGFKSRERKSDSHWLEQQACKRVITAEAFHETLAKLETQGVVVADTQYRHLRDLFSAMCPMQTYGSPATYSIKPLESFSVSSSNDLPEEEKSMHFFDPPKREEGVFMQPMDGTRFISRTDDR</sequence>
<dbReference type="Pfam" id="PF12796">
    <property type="entry name" value="Ank_2"/>
    <property type="match status" value="2"/>
</dbReference>
<gene>
    <name evidence="5" type="ORF">PENCOP_c022G02054</name>
</gene>
<keyword evidence="6" id="KW-1185">Reference proteome</keyword>
<dbReference type="InterPro" id="IPR002110">
    <property type="entry name" value="Ankyrin_rpt"/>
</dbReference>
<feature type="repeat" description="ANK" evidence="3">
    <location>
        <begin position="1132"/>
        <end position="1158"/>
    </location>
</feature>
<keyword evidence="1" id="KW-0677">Repeat</keyword>
<feature type="compositionally biased region" description="Basic and acidic residues" evidence="4">
    <location>
        <begin position="1417"/>
        <end position="1431"/>
    </location>
</feature>
<dbReference type="EMBL" id="MDDG01000022">
    <property type="protein sequence ID" value="OQE34328.1"/>
    <property type="molecule type" value="Genomic_DNA"/>
</dbReference>
<accession>A0A1V6U772</accession>
<evidence type="ECO:0000256" key="1">
    <source>
        <dbReference type="ARBA" id="ARBA00022737"/>
    </source>
</evidence>